<dbReference type="OrthoDB" id="1467713at2"/>
<organism evidence="1 2">
    <name type="scientific">Cyclonatronum proteinivorum</name>
    <dbReference type="NCBI Taxonomy" id="1457365"/>
    <lineage>
        <taxon>Bacteria</taxon>
        <taxon>Pseudomonadati</taxon>
        <taxon>Balneolota</taxon>
        <taxon>Balneolia</taxon>
        <taxon>Balneolales</taxon>
        <taxon>Cyclonatronaceae</taxon>
        <taxon>Cyclonatronum</taxon>
    </lineage>
</organism>
<dbReference type="RefSeq" id="WP_114984944.1">
    <property type="nucleotide sequence ID" value="NZ_CP027806.1"/>
</dbReference>
<sequence>MKTLGTVPHPQMMITIFMWNNRYLIKFEAGPYEQTFKIDATMAENPEDVKALVDDDFCEKVLRRFIEMNKDFGLLLQKL</sequence>
<protein>
    <submittedName>
        <fullName evidence="1">Uncharacterized protein</fullName>
    </submittedName>
</protein>
<dbReference type="Proteomes" id="UP000254808">
    <property type="component" value="Chromosome"/>
</dbReference>
<reference evidence="1 2" key="1">
    <citation type="submission" date="2018-03" db="EMBL/GenBank/DDBJ databases">
        <title>Phenotypic and genomic properties of Cyclonatronum proteinivorum gen. nov., sp. nov., a haloalkaliphilic bacteroidete from soda lakes possessing Na+-translocating rhodopsin.</title>
        <authorList>
            <person name="Toshchakov S.V."/>
            <person name="Korzhenkov A."/>
            <person name="Samarov N.I."/>
            <person name="Kublanov I.V."/>
            <person name="Muntyan M.S."/>
            <person name="Sorokin D.Y."/>
        </authorList>
    </citation>
    <scope>NUCLEOTIDE SEQUENCE [LARGE SCALE GENOMIC DNA]</scope>
    <source>
        <strain evidence="1 2">Omega</strain>
    </source>
</reference>
<proteinExistence type="predicted"/>
<accession>A0A345UMT5</accession>
<evidence type="ECO:0000313" key="1">
    <source>
        <dbReference type="EMBL" id="AXJ01787.1"/>
    </source>
</evidence>
<gene>
    <name evidence="1" type="ORF">CYPRO_2545</name>
</gene>
<name>A0A345UMT5_9BACT</name>
<dbReference type="AlphaFoldDB" id="A0A345UMT5"/>
<evidence type="ECO:0000313" key="2">
    <source>
        <dbReference type="Proteomes" id="UP000254808"/>
    </source>
</evidence>
<dbReference type="EMBL" id="CP027806">
    <property type="protein sequence ID" value="AXJ01787.1"/>
    <property type="molecule type" value="Genomic_DNA"/>
</dbReference>
<keyword evidence="2" id="KW-1185">Reference proteome</keyword>
<dbReference type="KEGG" id="cprv:CYPRO_2545"/>